<keyword evidence="6" id="KW-0131">Cell cycle</keyword>
<comment type="caution">
    <text evidence="8">The sequence shown here is derived from an EMBL/GenBank/DDBJ whole genome shotgun (WGS) entry which is preliminary data.</text>
</comment>
<comment type="subcellular location">
    <subcellularLocation>
        <location evidence="1">Cytoplasm</location>
    </subcellularLocation>
</comment>
<gene>
    <name evidence="8" type="ORF">DID87_00680</name>
</gene>
<dbReference type="AlphaFoldDB" id="A0A5C4TM00"/>
<keyword evidence="4" id="KW-0132">Cell division</keyword>
<dbReference type="PANTHER" id="PTHR35794">
    <property type="entry name" value="CELL DIVISION PROTEIN DIVIVA"/>
    <property type="match status" value="1"/>
</dbReference>
<reference evidence="8 9" key="1">
    <citation type="submission" date="2018-05" db="EMBL/GenBank/DDBJ databases">
        <title>Lactobacillus sanfranciscensis Ah4 draft denome sequence.</title>
        <authorList>
            <person name="Zhang G."/>
        </authorList>
    </citation>
    <scope>NUCLEOTIDE SEQUENCE [LARGE SCALE GENOMIC DNA]</scope>
    <source>
        <strain evidence="8 9">Ah4</strain>
    </source>
</reference>
<evidence type="ECO:0000256" key="3">
    <source>
        <dbReference type="ARBA" id="ARBA00022490"/>
    </source>
</evidence>
<evidence type="ECO:0000256" key="5">
    <source>
        <dbReference type="ARBA" id="ARBA00023054"/>
    </source>
</evidence>
<dbReference type="OMA" id="RQSKIFR"/>
<keyword evidence="3" id="KW-0963">Cytoplasm</keyword>
<evidence type="ECO:0000313" key="8">
    <source>
        <dbReference type="EMBL" id="TNK91231.1"/>
    </source>
</evidence>
<evidence type="ECO:0000256" key="1">
    <source>
        <dbReference type="ARBA" id="ARBA00004496"/>
    </source>
</evidence>
<evidence type="ECO:0000256" key="7">
    <source>
        <dbReference type="SAM" id="Coils"/>
    </source>
</evidence>
<dbReference type="Pfam" id="PF05103">
    <property type="entry name" value="DivIVA"/>
    <property type="match status" value="1"/>
</dbReference>
<organism evidence="8 9">
    <name type="scientific">Fructilactobacillus sanfranciscensis</name>
    <name type="common">Lactobacillus sanfranciscensis</name>
    <dbReference type="NCBI Taxonomy" id="1625"/>
    <lineage>
        <taxon>Bacteria</taxon>
        <taxon>Bacillati</taxon>
        <taxon>Bacillota</taxon>
        <taxon>Bacilli</taxon>
        <taxon>Lactobacillales</taxon>
        <taxon>Lactobacillaceae</taxon>
        <taxon>Fructilactobacillus</taxon>
    </lineage>
</organism>
<dbReference type="InterPro" id="IPR019933">
    <property type="entry name" value="DivIVA_domain"/>
</dbReference>
<dbReference type="NCBIfam" id="TIGR03544">
    <property type="entry name" value="DivI1A_domain"/>
    <property type="match status" value="1"/>
</dbReference>
<protein>
    <submittedName>
        <fullName evidence="8">DivIVA domain-containing protein</fullName>
    </submittedName>
</protein>
<proteinExistence type="inferred from homology"/>
<dbReference type="RefSeq" id="WP_014082262.1">
    <property type="nucleotide sequence ID" value="NZ_BAAAXT010000002.1"/>
</dbReference>
<comment type="similarity">
    <text evidence="2">Belongs to the DivIVA family.</text>
</comment>
<feature type="coiled-coil region" evidence="7">
    <location>
        <begin position="29"/>
        <end position="106"/>
    </location>
</feature>
<dbReference type="InterPro" id="IPR007793">
    <property type="entry name" value="DivIVA_fam"/>
</dbReference>
<dbReference type="Proteomes" id="UP000313312">
    <property type="component" value="Unassembled WGS sequence"/>
</dbReference>
<name>A0A5C4TM00_FRUSA</name>
<dbReference type="GeneID" id="93160901"/>
<evidence type="ECO:0000256" key="4">
    <source>
        <dbReference type="ARBA" id="ARBA00022618"/>
    </source>
</evidence>
<sequence length="223" mass="25121">MVLSAEDIHKKKFNTKMRGYNIDEVNDFLDQVTKDYQILKDENERLNEKVKKISVELTNYDNHKDALNSSILVAQEAADNLRKQANRDAEETIAVAQSKANELIENATSEANRAITESSKETAALAISTNDYREQLKSFRQKMIGMLESQLDFAKNSEWTDLVDGIDYKNLDTIKLSVENLDNGVIQSVNSGSNQTLPKGIEKSSYLKPTVLILPSGEVRTLY</sequence>
<dbReference type="GO" id="GO:0005737">
    <property type="term" value="C:cytoplasm"/>
    <property type="evidence" value="ECO:0007669"/>
    <property type="project" value="UniProtKB-SubCell"/>
</dbReference>
<evidence type="ECO:0000256" key="2">
    <source>
        <dbReference type="ARBA" id="ARBA00009008"/>
    </source>
</evidence>
<dbReference type="Gene3D" id="6.10.250.660">
    <property type="match status" value="1"/>
</dbReference>
<dbReference type="PANTHER" id="PTHR35794:SF2">
    <property type="entry name" value="CELL DIVISION PROTEIN DIVIVA"/>
    <property type="match status" value="1"/>
</dbReference>
<dbReference type="EMBL" id="QFCR01000001">
    <property type="protein sequence ID" value="TNK91231.1"/>
    <property type="molecule type" value="Genomic_DNA"/>
</dbReference>
<dbReference type="GO" id="GO:0051301">
    <property type="term" value="P:cell division"/>
    <property type="evidence" value="ECO:0007669"/>
    <property type="project" value="UniProtKB-KW"/>
</dbReference>
<evidence type="ECO:0000313" key="9">
    <source>
        <dbReference type="Proteomes" id="UP000313312"/>
    </source>
</evidence>
<evidence type="ECO:0000256" key="6">
    <source>
        <dbReference type="ARBA" id="ARBA00023306"/>
    </source>
</evidence>
<keyword evidence="5 7" id="KW-0175">Coiled coil</keyword>
<accession>A0A5C4TM00</accession>